<reference evidence="2 3" key="1">
    <citation type="submission" date="2023-08" db="EMBL/GenBank/DDBJ databases">
        <title>Black Yeasts Isolated from many extreme environments.</title>
        <authorList>
            <person name="Coleine C."/>
            <person name="Stajich J.E."/>
            <person name="Selbmann L."/>
        </authorList>
    </citation>
    <scope>NUCLEOTIDE SEQUENCE [LARGE SCALE GENOMIC DNA]</scope>
    <source>
        <strain evidence="2 3">CCFEE 6328</strain>
    </source>
</reference>
<comment type="caution">
    <text evidence="2">The sequence shown here is derived from an EMBL/GenBank/DDBJ whole genome shotgun (WGS) entry which is preliminary data.</text>
</comment>
<name>A0ABR0JNN0_9EURO</name>
<evidence type="ECO:0000256" key="1">
    <source>
        <dbReference type="SAM" id="MobiDB-lite"/>
    </source>
</evidence>
<proteinExistence type="predicted"/>
<accession>A0ABR0JNN0</accession>
<feature type="compositionally biased region" description="Polar residues" evidence="1">
    <location>
        <begin position="40"/>
        <end position="53"/>
    </location>
</feature>
<gene>
    <name evidence="2" type="ORF">LTR69_001582</name>
</gene>
<evidence type="ECO:0000313" key="3">
    <source>
        <dbReference type="Proteomes" id="UP001345691"/>
    </source>
</evidence>
<feature type="region of interest" description="Disordered" evidence="1">
    <location>
        <begin position="40"/>
        <end position="72"/>
    </location>
</feature>
<protein>
    <submittedName>
        <fullName evidence="2">Uncharacterized protein</fullName>
    </submittedName>
</protein>
<dbReference type="Proteomes" id="UP001345691">
    <property type="component" value="Unassembled WGS sequence"/>
</dbReference>
<evidence type="ECO:0000313" key="2">
    <source>
        <dbReference type="EMBL" id="KAK5067593.1"/>
    </source>
</evidence>
<keyword evidence="3" id="KW-1185">Reference proteome</keyword>
<feature type="compositionally biased region" description="Basic and acidic residues" evidence="1">
    <location>
        <begin position="62"/>
        <end position="71"/>
    </location>
</feature>
<sequence length="417" mass="46637">MTKRIKSHPETDASPAHYHFHGSVHTLILNSSVTGLNLPPATSTSVEGKQTASEELGNVAEGRSKRSRDQADIDGELDAVIYREEPELTLNSDNVAPMDNEAAATVEQDRGRDEMSAAVEAELTQTLSNLLERLLDNLAMMMLRRGRRKKDLTAPRGGSMHLIKLPYTVPNGTATRSYTGKLRNLKNVLRKDPATRYVPRLSESSGIEMVYHELLSLLPRRFYTERFVTAILGILSTPKNLFIVDGWEETWKHLSNDNERVWLVQCRSTRWTALCLVLEEHEPGSKRLGFTLYDPEKAFANEDATLAANTALSALRHGAAWPRLVSCHNIHEVVIRLAVCLSNPCDAKQKYPLLTPVQKCSPPDEENCSGPMVLQYLLESRPVPLDLIVQSTYNLREEHFILLNGILRGDGAPEVEL</sequence>
<dbReference type="EMBL" id="JAVRRF010000002">
    <property type="protein sequence ID" value="KAK5067593.1"/>
    <property type="molecule type" value="Genomic_DNA"/>
</dbReference>
<organism evidence="2 3">
    <name type="scientific">Exophiala sideris</name>
    <dbReference type="NCBI Taxonomy" id="1016849"/>
    <lineage>
        <taxon>Eukaryota</taxon>
        <taxon>Fungi</taxon>
        <taxon>Dikarya</taxon>
        <taxon>Ascomycota</taxon>
        <taxon>Pezizomycotina</taxon>
        <taxon>Eurotiomycetes</taxon>
        <taxon>Chaetothyriomycetidae</taxon>
        <taxon>Chaetothyriales</taxon>
        <taxon>Herpotrichiellaceae</taxon>
        <taxon>Exophiala</taxon>
    </lineage>
</organism>